<gene>
    <name evidence="1" type="ORF">BaRGS_00001167</name>
</gene>
<dbReference type="AlphaFoldDB" id="A0ABD0M6U7"/>
<dbReference type="Proteomes" id="UP001519460">
    <property type="component" value="Unassembled WGS sequence"/>
</dbReference>
<accession>A0ABD0M6U7</accession>
<reference evidence="1 2" key="1">
    <citation type="journal article" date="2023" name="Sci. Data">
        <title>Genome assembly of the Korean intertidal mud-creeper Batillaria attramentaria.</title>
        <authorList>
            <person name="Patra A.K."/>
            <person name="Ho P.T."/>
            <person name="Jun S."/>
            <person name="Lee S.J."/>
            <person name="Kim Y."/>
            <person name="Won Y.J."/>
        </authorList>
    </citation>
    <scope>NUCLEOTIDE SEQUENCE [LARGE SCALE GENOMIC DNA]</scope>
    <source>
        <strain evidence="1">Wonlab-2016</strain>
    </source>
</reference>
<evidence type="ECO:0000313" key="2">
    <source>
        <dbReference type="Proteomes" id="UP001519460"/>
    </source>
</evidence>
<protein>
    <submittedName>
        <fullName evidence="1">Uncharacterized protein</fullName>
    </submittedName>
</protein>
<organism evidence="1 2">
    <name type="scientific">Batillaria attramentaria</name>
    <dbReference type="NCBI Taxonomy" id="370345"/>
    <lineage>
        <taxon>Eukaryota</taxon>
        <taxon>Metazoa</taxon>
        <taxon>Spiralia</taxon>
        <taxon>Lophotrochozoa</taxon>
        <taxon>Mollusca</taxon>
        <taxon>Gastropoda</taxon>
        <taxon>Caenogastropoda</taxon>
        <taxon>Sorbeoconcha</taxon>
        <taxon>Cerithioidea</taxon>
        <taxon>Batillariidae</taxon>
        <taxon>Batillaria</taxon>
    </lineage>
</organism>
<keyword evidence="2" id="KW-1185">Reference proteome</keyword>
<sequence length="92" mass="9634">MVVGLDPHSSAAAGSPFYRHWAVGVAGTDVTLLTAVTLTAGRPVTVPLTDSHALGFTMYGCRNGSEFRKTTIGLGIELGHVETPQQLLSVIL</sequence>
<proteinExistence type="predicted"/>
<dbReference type="EMBL" id="JACVVK020000004">
    <property type="protein sequence ID" value="KAK7507232.1"/>
    <property type="molecule type" value="Genomic_DNA"/>
</dbReference>
<evidence type="ECO:0000313" key="1">
    <source>
        <dbReference type="EMBL" id="KAK7507232.1"/>
    </source>
</evidence>
<name>A0ABD0M6U7_9CAEN</name>
<comment type="caution">
    <text evidence="1">The sequence shown here is derived from an EMBL/GenBank/DDBJ whole genome shotgun (WGS) entry which is preliminary data.</text>
</comment>